<dbReference type="SUPFAM" id="SSF51445">
    <property type="entry name" value="(Trans)glycosidases"/>
    <property type="match status" value="1"/>
</dbReference>
<dbReference type="EC" id="3.2.1.4" evidence="2"/>
<dbReference type="Gene3D" id="2.150.10.10">
    <property type="entry name" value="Serralysin-like metalloprotease, C-terminal"/>
    <property type="match status" value="1"/>
</dbReference>
<dbReference type="PANTHER" id="PTHR35923:SF2">
    <property type="entry name" value="ENDOGLUCANASE"/>
    <property type="match status" value="1"/>
</dbReference>
<dbReference type="PRINTS" id="PR00313">
    <property type="entry name" value="CABNDNGRPT"/>
</dbReference>
<evidence type="ECO:0000256" key="3">
    <source>
        <dbReference type="ARBA" id="ARBA00022801"/>
    </source>
</evidence>
<evidence type="ECO:0000256" key="1">
    <source>
        <dbReference type="ARBA" id="ARBA00000966"/>
    </source>
</evidence>
<name>A0A6P1T0E5_9RHOB</name>
<dbReference type="Gene3D" id="3.20.20.80">
    <property type="entry name" value="Glycosidases"/>
    <property type="match status" value="1"/>
</dbReference>
<keyword evidence="10" id="KW-1185">Reference proteome</keyword>
<dbReference type="GO" id="GO:0030245">
    <property type="term" value="P:cellulose catabolic process"/>
    <property type="evidence" value="ECO:0007669"/>
    <property type="project" value="UniProtKB-KW"/>
</dbReference>
<evidence type="ECO:0000313" key="10">
    <source>
        <dbReference type="Proteomes" id="UP000464495"/>
    </source>
</evidence>
<dbReference type="Pfam" id="PF00150">
    <property type="entry name" value="Cellulase"/>
    <property type="match status" value="1"/>
</dbReference>
<dbReference type="InterPro" id="IPR001343">
    <property type="entry name" value="Hemolysn_Ca-bd"/>
</dbReference>
<dbReference type="PROSITE" id="PS00659">
    <property type="entry name" value="GLYCOSYL_HYDROL_F5"/>
    <property type="match status" value="1"/>
</dbReference>
<keyword evidence="4" id="KW-0136">Cellulose degradation</keyword>
<dbReference type="PROSITE" id="PS00330">
    <property type="entry name" value="HEMOLYSIN_CALCIUM"/>
    <property type="match status" value="2"/>
</dbReference>
<evidence type="ECO:0000256" key="6">
    <source>
        <dbReference type="ARBA" id="ARBA00023295"/>
    </source>
</evidence>
<dbReference type="KEGG" id="amaq:GO499_09880"/>
<comment type="catalytic activity">
    <reaction evidence="1">
        <text>Endohydrolysis of (1-&gt;4)-beta-D-glucosidic linkages in cellulose, lichenin and cereal beta-D-glucans.</text>
        <dbReference type="EC" id="3.2.1.4"/>
    </reaction>
</comment>
<dbReference type="Pfam" id="PF00353">
    <property type="entry name" value="HemolysinCabind"/>
    <property type="match status" value="2"/>
</dbReference>
<evidence type="ECO:0000256" key="7">
    <source>
        <dbReference type="ARBA" id="ARBA00023326"/>
    </source>
</evidence>
<evidence type="ECO:0000259" key="8">
    <source>
        <dbReference type="Pfam" id="PF00150"/>
    </source>
</evidence>
<dbReference type="InterPro" id="IPR018511">
    <property type="entry name" value="Hemolysin-typ_Ca-bd_CS"/>
</dbReference>
<dbReference type="Proteomes" id="UP000464495">
    <property type="component" value="Chromosome"/>
</dbReference>
<dbReference type="RefSeq" id="WP_161862038.1">
    <property type="nucleotide sequence ID" value="NZ_CP046620.1"/>
</dbReference>
<keyword evidence="3 9" id="KW-0378">Hydrolase</keyword>
<keyword evidence="6" id="KW-0326">Glycosidase</keyword>
<evidence type="ECO:0000256" key="2">
    <source>
        <dbReference type="ARBA" id="ARBA00012601"/>
    </source>
</evidence>
<reference evidence="9 10" key="1">
    <citation type="submission" date="2019-12" db="EMBL/GenBank/DDBJ databases">
        <title>Complete genome sequence of Algicella marina strain 9Alg 56(T) isolated from the red alga Tichocarpus crinitus.</title>
        <authorList>
            <person name="Kim S.-G."/>
            <person name="Nedashkovskaya O.I."/>
        </authorList>
    </citation>
    <scope>NUCLEOTIDE SEQUENCE [LARGE SCALE GENOMIC DNA]</scope>
    <source>
        <strain evidence="9 10">9Alg 56</strain>
    </source>
</reference>
<dbReference type="GO" id="GO:0005509">
    <property type="term" value="F:calcium ion binding"/>
    <property type="evidence" value="ECO:0007669"/>
    <property type="project" value="InterPro"/>
</dbReference>
<dbReference type="GO" id="GO:0008810">
    <property type="term" value="F:cellulase activity"/>
    <property type="evidence" value="ECO:0007669"/>
    <property type="project" value="UniProtKB-EC"/>
</dbReference>
<dbReference type="InterPro" id="IPR011049">
    <property type="entry name" value="Serralysin-like_metalloprot_C"/>
</dbReference>
<dbReference type="PANTHER" id="PTHR35923">
    <property type="entry name" value="MAJOR EXTRACELLULAR ENDOGLUCANASE"/>
    <property type="match status" value="1"/>
</dbReference>
<feature type="domain" description="Glycoside hydrolase family 5" evidence="8">
    <location>
        <begin position="32"/>
        <end position="338"/>
    </location>
</feature>
<dbReference type="InterPro" id="IPR001547">
    <property type="entry name" value="Glyco_hydro_5"/>
</dbReference>
<dbReference type="InterPro" id="IPR017853">
    <property type="entry name" value="GH"/>
</dbReference>
<evidence type="ECO:0000256" key="5">
    <source>
        <dbReference type="ARBA" id="ARBA00023277"/>
    </source>
</evidence>
<organism evidence="9 10">
    <name type="scientific">Algicella marina</name>
    <dbReference type="NCBI Taxonomy" id="2683284"/>
    <lineage>
        <taxon>Bacteria</taxon>
        <taxon>Pseudomonadati</taxon>
        <taxon>Pseudomonadota</taxon>
        <taxon>Alphaproteobacteria</taxon>
        <taxon>Rhodobacterales</taxon>
        <taxon>Paracoccaceae</taxon>
        <taxon>Algicella</taxon>
    </lineage>
</organism>
<accession>A0A6P1T0E5</accession>
<gene>
    <name evidence="9" type="ORF">GO499_09880</name>
</gene>
<sequence>MSGDGADFADGPLSTSGNQILDVNGDAVEIRAVNWFGLESDIMVPHGLWARNWQDMMNEMVDVGFNTIRLPFSHEAIDAASRPGNGVDYGQNPDLQGLTPLQIIDEILDYADEIGLRVILDHHRSGQGAGPNDNGLWYTDAYSEADWIEMWEFLAARYGDHPAVIGADLHNEPHSGVWGGGGANDWARAAEAAGNAVLAVAADWLIIIEGVGSYQGDSYWWGGQLEGVRDRPIELDVAGRLVYSPHDYPASVFDQPWFSDGSDLFEVFREHWGFIYEEGIAPILIGEFGSRLETAADRAWAEAIVAYLEGDFDGDGTPDIGAGEAGMSFAWWSWNPNSGDTGGILNDGWTTLRQNAIELLEPMLDSLDVILGGAQITGDLTEGVVVSGNNEDWVTLPGTSVTDSGIGFDFGDFDGGAYALGGSVTGTAGAGVAFGRLSYGNVLTVATTGVAFGGESGVVIGGRNNLVDNAGSISGGSAGVEFVATRGQNVLQNSGTIFETGSGSVAVQGSGNRDVVENAGTIIGDLRLAGGNDVYRGEGGSVNGVVYGGNGDDGLTGGDGVDRLNGGNGADRLRGFGGDDRLVGGGGGDALIGDGGADRLQAGGGSDDLNGGAGADMLFGGAGADTLRGGAGDDIIVGGAGADGMFGNGGADVFRFAGATGADVIGDFRQDIDLIDIRSFGVTATALESAIGVSGDDATVDLTALGGEGLLTVSGRGGALDAGDFLF</sequence>
<keyword evidence="5" id="KW-0119">Carbohydrate metabolism</keyword>
<dbReference type="AlphaFoldDB" id="A0A6P1T0E5"/>
<keyword evidence="7" id="KW-0624">Polysaccharide degradation</keyword>
<dbReference type="SUPFAM" id="SSF51120">
    <property type="entry name" value="beta-Roll"/>
    <property type="match status" value="2"/>
</dbReference>
<evidence type="ECO:0000256" key="4">
    <source>
        <dbReference type="ARBA" id="ARBA00023001"/>
    </source>
</evidence>
<dbReference type="EMBL" id="CP046620">
    <property type="protein sequence ID" value="QHQ35477.1"/>
    <property type="molecule type" value="Genomic_DNA"/>
</dbReference>
<proteinExistence type="predicted"/>
<dbReference type="InterPro" id="IPR018087">
    <property type="entry name" value="Glyco_hydro_5_CS"/>
</dbReference>
<protein>
    <recommendedName>
        <fullName evidence="2">cellulase</fullName>
        <ecNumber evidence="2">3.2.1.4</ecNumber>
    </recommendedName>
</protein>
<evidence type="ECO:0000313" key="9">
    <source>
        <dbReference type="EMBL" id="QHQ35477.1"/>
    </source>
</evidence>